<keyword evidence="2" id="KW-1133">Transmembrane helix</keyword>
<proteinExistence type="predicted"/>
<dbReference type="AlphaFoldDB" id="A0A444UXM9"/>
<keyword evidence="4" id="KW-1185">Reference proteome</keyword>
<name>A0A444UXM9_ACIRT</name>
<sequence length="94" mass="10305">MHMLCDQLRREAFLAVRVSASRRMNEMQDKENPGPENRGLNHGDPDRHLPGHQLKDLVTSAGQLGDCQLLSWFIVALGLVIFEVVGGCGAVPSP</sequence>
<dbReference type="Proteomes" id="UP000289886">
    <property type="component" value="Unassembled WGS sequence"/>
</dbReference>
<evidence type="ECO:0000256" key="1">
    <source>
        <dbReference type="SAM" id="MobiDB-lite"/>
    </source>
</evidence>
<dbReference type="EMBL" id="SCEB01005456">
    <property type="protein sequence ID" value="RXM92907.1"/>
    <property type="molecule type" value="Genomic_DNA"/>
</dbReference>
<keyword evidence="2" id="KW-0812">Transmembrane</keyword>
<feature type="region of interest" description="Disordered" evidence="1">
    <location>
        <begin position="22"/>
        <end position="52"/>
    </location>
</feature>
<gene>
    <name evidence="3" type="ORF">EOD39_19639</name>
</gene>
<organism evidence="3 4">
    <name type="scientific">Acipenser ruthenus</name>
    <name type="common">Sterlet sturgeon</name>
    <dbReference type="NCBI Taxonomy" id="7906"/>
    <lineage>
        <taxon>Eukaryota</taxon>
        <taxon>Metazoa</taxon>
        <taxon>Chordata</taxon>
        <taxon>Craniata</taxon>
        <taxon>Vertebrata</taxon>
        <taxon>Euteleostomi</taxon>
        <taxon>Actinopterygii</taxon>
        <taxon>Chondrostei</taxon>
        <taxon>Acipenseriformes</taxon>
        <taxon>Acipenseridae</taxon>
        <taxon>Acipenser</taxon>
    </lineage>
</organism>
<evidence type="ECO:0000313" key="3">
    <source>
        <dbReference type="EMBL" id="RXM92907.1"/>
    </source>
</evidence>
<evidence type="ECO:0000256" key="2">
    <source>
        <dbReference type="SAM" id="Phobius"/>
    </source>
</evidence>
<evidence type="ECO:0000313" key="4">
    <source>
        <dbReference type="Proteomes" id="UP000289886"/>
    </source>
</evidence>
<comment type="caution">
    <text evidence="3">The sequence shown here is derived from an EMBL/GenBank/DDBJ whole genome shotgun (WGS) entry which is preliminary data.</text>
</comment>
<keyword evidence="2" id="KW-0472">Membrane</keyword>
<reference evidence="3 4" key="1">
    <citation type="submission" date="2019-01" db="EMBL/GenBank/DDBJ databases">
        <title>Draft Genome and Complete Hox-Cluster Characterization of the Sterlet Sturgeon (Acipenser ruthenus).</title>
        <authorList>
            <person name="Wei Q."/>
        </authorList>
    </citation>
    <scope>NUCLEOTIDE SEQUENCE [LARGE SCALE GENOMIC DNA]</scope>
    <source>
        <strain evidence="3">WHYD16114868_AA</strain>
        <tissue evidence="3">Blood</tissue>
    </source>
</reference>
<accession>A0A444UXM9</accession>
<feature type="transmembrane region" description="Helical" evidence="2">
    <location>
        <begin position="69"/>
        <end position="92"/>
    </location>
</feature>
<feature type="compositionally biased region" description="Basic and acidic residues" evidence="1">
    <location>
        <begin position="23"/>
        <end position="52"/>
    </location>
</feature>
<protein>
    <submittedName>
        <fullName evidence="3">Uncharacterized protein</fullName>
    </submittedName>
</protein>